<evidence type="ECO:0000313" key="2">
    <source>
        <dbReference type="Proteomes" id="UP000239576"/>
    </source>
</evidence>
<sequence>MDTQPVWSLQPGEPEKWFARFERYRLQGEGRSLEAVYRSEIAADRNRSQRSQRPSSQWYVISKQWRWLERATAWDLAESKQDESLLRSARVELVQRQVASENEWLTRQQRLREQAQIAFEDYLFGRVTEVRQMEKQKDALGTEGEIHKLIEESTVTITKHTPQWAIERVLGKHDHEKHLTALYGLTQQIMRLEGDSDDLRQIKALIQATLEGLLLEVGAAEMRAVMALT</sequence>
<accession>A0A2T1E0I1</accession>
<dbReference type="RefSeq" id="WP_106258152.1">
    <property type="nucleotide sequence ID" value="NZ_CAWNSW010000045.1"/>
</dbReference>
<gene>
    <name evidence="1" type="ORF">C7B82_20440</name>
</gene>
<comment type="caution">
    <text evidence="1">The sequence shown here is derived from an EMBL/GenBank/DDBJ whole genome shotgun (WGS) entry which is preliminary data.</text>
</comment>
<dbReference type="Proteomes" id="UP000239576">
    <property type="component" value="Unassembled WGS sequence"/>
</dbReference>
<evidence type="ECO:0000313" key="1">
    <source>
        <dbReference type="EMBL" id="PSB26191.1"/>
    </source>
</evidence>
<keyword evidence="2" id="KW-1185">Reference proteome</keyword>
<protein>
    <submittedName>
        <fullName evidence="1">Uncharacterized protein</fullName>
    </submittedName>
</protein>
<organism evidence="1 2">
    <name type="scientific">Stenomitos frigidus ULC18</name>
    <dbReference type="NCBI Taxonomy" id="2107698"/>
    <lineage>
        <taxon>Bacteria</taxon>
        <taxon>Bacillati</taxon>
        <taxon>Cyanobacteriota</taxon>
        <taxon>Cyanophyceae</taxon>
        <taxon>Leptolyngbyales</taxon>
        <taxon>Leptolyngbyaceae</taxon>
        <taxon>Stenomitos</taxon>
    </lineage>
</organism>
<dbReference type="EMBL" id="PVWK01000111">
    <property type="protein sequence ID" value="PSB26191.1"/>
    <property type="molecule type" value="Genomic_DNA"/>
</dbReference>
<dbReference type="AlphaFoldDB" id="A0A2T1E0I1"/>
<reference evidence="1 2" key="2">
    <citation type="submission" date="2018-03" db="EMBL/GenBank/DDBJ databases">
        <title>The ancient ancestry and fast evolution of plastids.</title>
        <authorList>
            <person name="Moore K.R."/>
            <person name="Magnabosco C."/>
            <person name="Momper L."/>
            <person name="Gold D.A."/>
            <person name="Bosak T."/>
            <person name="Fournier G.P."/>
        </authorList>
    </citation>
    <scope>NUCLEOTIDE SEQUENCE [LARGE SCALE GENOMIC DNA]</scope>
    <source>
        <strain evidence="1 2">ULC18</strain>
    </source>
</reference>
<reference evidence="2" key="1">
    <citation type="submission" date="2018-02" db="EMBL/GenBank/DDBJ databases">
        <authorList>
            <person name="Moore K."/>
            <person name="Momper L."/>
        </authorList>
    </citation>
    <scope>NUCLEOTIDE SEQUENCE [LARGE SCALE GENOMIC DNA]</scope>
    <source>
        <strain evidence="2">ULC18</strain>
    </source>
</reference>
<name>A0A2T1E0I1_9CYAN</name>
<dbReference type="OrthoDB" id="2871372at2"/>
<proteinExistence type="predicted"/>